<organism evidence="7 8">
    <name type="scientific">Bradyrhizobium valentinum</name>
    <dbReference type="NCBI Taxonomy" id="1518501"/>
    <lineage>
        <taxon>Bacteria</taxon>
        <taxon>Pseudomonadati</taxon>
        <taxon>Pseudomonadota</taxon>
        <taxon>Alphaproteobacteria</taxon>
        <taxon>Hyphomicrobiales</taxon>
        <taxon>Nitrobacteraceae</taxon>
        <taxon>Bradyrhizobium</taxon>
    </lineage>
</organism>
<dbReference type="InterPro" id="IPR001851">
    <property type="entry name" value="ABC_transp_permease"/>
</dbReference>
<keyword evidence="8" id="KW-1185">Reference proteome</keyword>
<keyword evidence="5 6" id="KW-0472">Membrane</keyword>
<dbReference type="EMBL" id="LLXX01000220">
    <property type="protein sequence ID" value="KRQ93580.1"/>
    <property type="molecule type" value="Genomic_DNA"/>
</dbReference>
<proteinExistence type="predicted"/>
<evidence type="ECO:0000256" key="4">
    <source>
        <dbReference type="ARBA" id="ARBA00022989"/>
    </source>
</evidence>
<keyword evidence="2" id="KW-1003">Cell membrane</keyword>
<dbReference type="Pfam" id="PF02653">
    <property type="entry name" value="BPD_transp_2"/>
    <property type="match status" value="1"/>
</dbReference>
<dbReference type="RefSeq" id="WP_057855193.1">
    <property type="nucleotide sequence ID" value="NZ_LLXX01000220.1"/>
</dbReference>
<feature type="transmembrane region" description="Helical" evidence="6">
    <location>
        <begin position="180"/>
        <end position="199"/>
    </location>
</feature>
<keyword evidence="4 6" id="KW-1133">Transmembrane helix</keyword>
<evidence type="ECO:0000256" key="1">
    <source>
        <dbReference type="ARBA" id="ARBA00004651"/>
    </source>
</evidence>
<dbReference type="GO" id="GO:0015658">
    <property type="term" value="F:branched-chain amino acid transmembrane transporter activity"/>
    <property type="evidence" value="ECO:0007669"/>
    <property type="project" value="InterPro"/>
</dbReference>
<dbReference type="PANTHER" id="PTHR30482:SF10">
    <property type="entry name" value="HIGH-AFFINITY BRANCHED-CHAIN AMINO ACID TRANSPORT PROTEIN BRAE"/>
    <property type="match status" value="1"/>
</dbReference>
<name>A0A0R3KJV9_9BRAD</name>
<evidence type="ECO:0008006" key="9">
    <source>
        <dbReference type="Google" id="ProtNLM"/>
    </source>
</evidence>
<dbReference type="GO" id="GO:0005886">
    <property type="term" value="C:plasma membrane"/>
    <property type="evidence" value="ECO:0007669"/>
    <property type="project" value="UniProtKB-SubCell"/>
</dbReference>
<gene>
    <name evidence="7" type="ORF">CP49_26115</name>
</gene>
<evidence type="ECO:0000256" key="6">
    <source>
        <dbReference type="SAM" id="Phobius"/>
    </source>
</evidence>
<comment type="subcellular location">
    <subcellularLocation>
        <location evidence="1">Cell membrane</location>
        <topology evidence="1">Multi-pass membrane protein</topology>
    </subcellularLocation>
</comment>
<feature type="transmembrane region" description="Helical" evidence="6">
    <location>
        <begin position="228"/>
        <end position="247"/>
    </location>
</feature>
<evidence type="ECO:0000256" key="3">
    <source>
        <dbReference type="ARBA" id="ARBA00022692"/>
    </source>
</evidence>
<feature type="transmembrane region" description="Helical" evidence="6">
    <location>
        <begin position="31"/>
        <end position="54"/>
    </location>
</feature>
<feature type="transmembrane region" description="Helical" evidence="6">
    <location>
        <begin position="101"/>
        <end position="124"/>
    </location>
</feature>
<evidence type="ECO:0000313" key="7">
    <source>
        <dbReference type="EMBL" id="KRQ93580.1"/>
    </source>
</evidence>
<feature type="transmembrane region" description="Helical" evidence="6">
    <location>
        <begin position="268"/>
        <end position="292"/>
    </location>
</feature>
<evidence type="ECO:0000256" key="5">
    <source>
        <dbReference type="ARBA" id="ARBA00023136"/>
    </source>
</evidence>
<feature type="transmembrane region" description="Helical" evidence="6">
    <location>
        <begin position="304"/>
        <end position="329"/>
    </location>
</feature>
<evidence type="ECO:0000313" key="8">
    <source>
        <dbReference type="Proteomes" id="UP000051913"/>
    </source>
</evidence>
<sequence>MQEAVLLRTAKESLSQQNDFASATSQNRNDWIVFAVIVSILWSVPLSLGGFYLYLGLAVAIYAISALGLQTMVGLAGQLSLGHAAFMGIGAYTSVLLQKTLGLPFLVTLAAAGLTAAAAGLLMAQLIRLSGVYFKIATFGFGIVVHQILSNWTALTGGSAGVRGIPVISIIGFQVETRTGLFVCEALTLTLIYGLLVRLSHGKIGRAFRAIGQNEAAARSVGIPVPRYRMIVITLGCAIAGIAGAYLPHLMRFLSPESFTWYESLTCLIMITVGGLGSLPGAIIGAAVLIVAPEYLRDFAQYKMLAFGVLLVASMILLPKGIAGAGAALSRRKRIHAR</sequence>
<feature type="transmembrane region" description="Helical" evidence="6">
    <location>
        <begin position="131"/>
        <end position="149"/>
    </location>
</feature>
<dbReference type="AlphaFoldDB" id="A0A0R3KJV9"/>
<keyword evidence="3 6" id="KW-0812">Transmembrane</keyword>
<comment type="caution">
    <text evidence="7">The sequence shown here is derived from an EMBL/GenBank/DDBJ whole genome shotgun (WGS) entry which is preliminary data.</text>
</comment>
<protein>
    <recommendedName>
        <fullName evidence="9">Branched-chain amino acid ABC transporter permease</fullName>
    </recommendedName>
</protein>
<reference evidence="7 8" key="1">
    <citation type="submission" date="2014-03" db="EMBL/GenBank/DDBJ databases">
        <title>Bradyrhizobium valentinum sp. nov., isolated from effective nodules of Lupinus mariae-josephae, a lupine endemic of basic-lime soils in Eastern Spain.</title>
        <authorList>
            <person name="Duran D."/>
            <person name="Rey L."/>
            <person name="Navarro A."/>
            <person name="Busquets A."/>
            <person name="Imperial J."/>
            <person name="Ruiz-Argueso T."/>
        </authorList>
    </citation>
    <scope>NUCLEOTIDE SEQUENCE [LARGE SCALE GENOMIC DNA]</scope>
    <source>
        <strain evidence="7 8">LmjM3</strain>
    </source>
</reference>
<feature type="transmembrane region" description="Helical" evidence="6">
    <location>
        <begin position="61"/>
        <end position="81"/>
    </location>
</feature>
<dbReference type="Proteomes" id="UP000051913">
    <property type="component" value="Unassembled WGS sequence"/>
</dbReference>
<accession>A0A0R3KJV9</accession>
<dbReference type="CDD" id="cd06581">
    <property type="entry name" value="TM_PBP1_LivM_like"/>
    <property type="match status" value="1"/>
</dbReference>
<dbReference type="InterPro" id="IPR043428">
    <property type="entry name" value="LivM-like"/>
</dbReference>
<dbReference type="PANTHER" id="PTHR30482">
    <property type="entry name" value="HIGH-AFFINITY BRANCHED-CHAIN AMINO ACID TRANSPORT SYSTEM PERMEASE"/>
    <property type="match status" value="1"/>
</dbReference>
<evidence type="ECO:0000256" key="2">
    <source>
        <dbReference type="ARBA" id="ARBA00022475"/>
    </source>
</evidence>